<feature type="transmembrane region" description="Helical" evidence="5">
    <location>
        <begin position="596"/>
        <end position="616"/>
    </location>
</feature>
<feature type="transmembrane region" description="Helical" evidence="5">
    <location>
        <begin position="628"/>
        <end position="651"/>
    </location>
</feature>
<evidence type="ECO:0000256" key="3">
    <source>
        <dbReference type="ARBA" id="ARBA00022989"/>
    </source>
</evidence>
<protein>
    <submittedName>
        <fullName evidence="6">Uncharacterized conserved membrane protein, YHGE B.subtilis homolog</fullName>
    </submittedName>
</protein>
<comment type="subcellular location">
    <subcellularLocation>
        <location evidence="1">Membrane</location>
        <topology evidence="1">Multi-pass membrane protein</topology>
    </subcellularLocation>
</comment>
<dbReference type="GeneID" id="44999051"/>
<feature type="transmembrane region" description="Helical" evidence="5">
    <location>
        <begin position="671"/>
        <end position="700"/>
    </location>
</feature>
<feature type="transmembrane region" description="Helical" evidence="5">
    <location>
        <begin position="523"/>
        <end position="544"/>
    </location>
</feature>
<evidence type="ECO:0000256" key="2">
    <source>
        <dbReference type="ARBA" id="ARBA00022692"/>
    </source>
</evidence>
<dbReference type="PATRIC" id="fig|272562.8.peg.2771"/>
<accession>Q97FZ2</accession>
<dbReference type="STRING" id="272562.CA_C2582"/>
<feature type="transmembrane region" description="Helical" evidence="5">
    <location>
        <begin position="565"/>
        <end position="590"/>
    </location>
</feature>
<proteinExistence type="predicted"/>
<keyword evidence="3 5" id="KW-1133">Transmembrane helix</keyword>
<keyword evidence="7" id="KW-1185">Reference proteome</keyword>
<dbReference type="GO" id="GO:0016020">
    <property type="term" value="C:membrane"/>
    <property type="evidence" value="ECO:0007669"/>
    <property type="project" value="UniProtKB-SubCell"/>
</dbReference>
<dbReference type="eggNOG" id="COG1511">
    <property type="taxonomic scope" value="Bacteria"/>
</dbReference>
<dbReference type="KEGG" id="cac:CA_C2582"/>
<gene>
    <name evidence="6" type="ordered locus">CA_C2582</name>
</gene>
<dbReference type="InterPro" id="IPR051328">
    <property type="entry name" value="T7SS_ABC-Transporter"/>
</dbReference>
<evidence type="ECO:0000256" key="5">
    <source>
        <dbReference type="SAM" id="Phobius"/>
    </source>
</evidence>
<dbReference type="InterPro" id="IPR017500">
    <property type="entry name" value="Phage_infect_YhgE_N"/>
</dbReference>
<feature type="transmembrane region" description="Helical" evidence="5">
    <location>
        <begin position="21"/>
        <end position="41"/>
    </location>
</feature>
<evidence type="ECO:0000256" key="1">
    <source>
        <dbReference type="ARBA" id="ARBA00004141"/>
    </source>
</evidence>
<reference evidence="6 7" key="1">
    <citation type="journal article" date="2001" name="J. Bacteriol.">
        <title>Genome sequence and comparative analysis of the solvent-producing bacterium Clostridium acetobutylicum.</title>
        <authorList>
            <person name="Nolling J."/>
            <person name="Breton G."/>
            <person name="Omelchenko M.V."/>
            <person name="Makarova K.S."/>
            <person name="Zeng Q."/>
            <person name="Gibson R."/>
            <person name="Lee H.M."/>
            <person name="Dubois J."/>
            <person name="Qiu D."/>
            <person name="Hitti J."/>
            <person name="Wolf Y.I."/>
            <person name="Tatusov R.L."/>
            <person name="Sabathe F."/>
            <person name="Doucette-Stamm L."/>
            <person name="Soucaille P."/>
            <person name="Daly M.J."/>
            <person name="Bennett G.N."/>
            <person name="Koonin E.V."/>
            <person name="Smith D.R."/>
        </authorList>
    </citation>
    <scope>NUCLEOTIDE SEQUENCE [LARGE SCALE GENOMIC DNA]</scope>
    <source>
        <strain evidence="7">ATCC 824 / DSM 792 / JCM 1419 / LMG 5710 / VKM B-1787</strain>
    </source>
</reference>
<dbReference type="NCBIfam" id="TIGR03061">
    <property type="entry name" value="pip_yhgE_Nterm"/>
    <property type="match status" value="1"/>
</dbReference>
<dbReference type="Proteomes" id="UP000000814">
    <property type="component" value="Chromosome"/>
</dbReference>
<dbReference type="PANTHER" id="PTHR43077">
    <property type="entry name" value="TRANSPORT PERMEASE YVFS-RELATED"/>
    <property type="match status" value="1"/>
</dbReference>
<dbReference type="Gene3D" id="3.40.1710.10">
    <property type="entry name" value="abc type-2 transporter like domain"/>
    <property type="match status" value="1"/>
</dbReference>
<keyword evidence="2 5" id="KW-0812">Transmembrane</keyword>
<sequence length="722" mass="79182">MRHIYNIVSIYKRDIKSIIKNPIALLIIGGLCVIPSLYAWVNIQACWNPYEHTSSIPVAVVNNDKGGSFRGKYLNMGNQIVDNLKKNHKIGWVFVNTRNANMGIIDGSYTAMIEIPENFTGRFTSILKTPPKKPEIIYKVNTKLNPVAGKITGVAKDTLTNEITTEFIATVNKAIFSSLNKVGGEAEKNKNNILKLKNNIIDVNNNMDLILSLLNSINNNSNNLSMFLTQLKATIPTINSSLSMISKNNTDNKTMILNTQNTLNNSFNNIALNLNNAEAASYRIKNLTDALNTNFSSSNASIIYSDISKINTELDNLNNSISSIIEFLQNISATSPNESLANMLVSLKNTQGSIASQKSDINNLQKQLLSTNNLNKALVASITNRSSTMNKDLINTNTSYNGSVKASLNSISQNLVNVTNDASSILGTAQDLNNGINNLLQTSIDGSNLSSKVSLDLKNRLLQFKDIISALSSKLQETNNNDLIQIISILQSNPDFMGNFISTPFSIKDESIYSIPNYGSGMAPVYTVLAIWVGTLLLVSLLKTRVPDSQGLHILTLREKHFGKMLTFITLSLIQSFIVSLGDILLLKIYTVNPALLIAFALMSGFTFCVIVFTLVSTLGNIGKAISIIFLIIQIAGSGSTYPIQVDPLFFRILQPMLPFTYSVGGFREAIAGPLISSVMLDFTALILISVVFIFFGFFFKIPLHRPISKFEDGFKKSGVGE</sequence>
<evidence type="ECO:0000256" key="4">
    <source>
        <dbReference type="ARBA" id="ARBA00023136"/>
    </source>
</evidence>
<dbReference type="RefSeq" id="WP_010965872.1">
    <property type="nucleotide sequence ID" value="NC_003030.1"/>
</dbReference>
<dbReference type="AlphaFoldDB" id="Q97FZ2"/>
<keyword evidence="4 5" id="KW-0472">Membrane</keyword>
<dbReference type="PANTHER" id="PTHR43077:SF10">
    <property type="entry name" value="TRANSPORT PERMEASE PROTEIN"/>
    <property type="match status" value="1"/>
</dbReference>
<evidence type="ECO:0000313" key="6">
    <source>
        <dbReference type="EMBL" id="AAK80531.1"/>
    </source>
</evidence>
<organism evidence="6 7">
    <name type="scientific">Clostridium acetobutylicum (strain ATCC 824 / DSM 792 / JCM 1419 / IAM 19013 / LMG 5710 / NBRC 13948 / NRRL B-527 / VKM B-1787 / 2291 / W)</name>
    <dbReference type="NCBI Taxonomy" id="272562"/>
    <lineage>
        <taxon>Bacteria</taxon>
        <taxon>Bacillati</taxon>
        <taxon>Bacillota</taxon>
        <taxon>Clostridia</taxon>
        <taxon>Eubacteriales</taxon>
        <taxon>Clostridiaceae</taxon>
        <taxon>Clostridium</taxon>
    </lineage>
</organism>
<dbReference type="HOGENOM" id="CLU_004534_2_0_9"/>
<name>Q97FZ2_CLOAB</name>
<evidence type="ECO:0000313" key="7">
    <source>
        <dbReference type="Proteomes" id="UP000000814"/>
    </source>
</evidence>
<dbReference type="NCBIfam" id="TIGR03062">
    <property type="entry name" value="pip_yhgE_Cterm"/>
    <property type="match status" value="1"/>
</dbReference>
<dbReference type="OrthoDB" id="9811483at2"/>
<dbReference type="EMBL" id="AE001437">
    <property type="protein sequence ID" value="AAK80531.1"/>
    <property type="molecule type" value="Genomic_DNA"/>
</dbReference>
<dbReference type="PIR" id="H97217">
    <property type="entry name" value="H97217"/>
</dbReference>
<dbReference type="InterPro" id="IPR017501">
    <property type="entry name" value="Phage_infect_YhgE_C"/>
</dbReference>